<dbReference type="InterPro" id="IPR014016">
    <property type="entry name" value="UvrD-like_ATP-bd"/>
</dbReference>
<reference evidence="7 8" key="1">
    <citation type="submission" date="2023-10" db="EMBL/GenBank/DDBJ databases">
        <title>Niallia locisalis sp.nov. isolated from a salt pond sample.</title>
        <authorList>
            <person name="Li X.-J."/>
            <person name="Dong L."/>
        </authorList>
    </citation>
    <scope>NUCLEOTIDE SEQUENCE [LARGE SCALE GENOMIC DNA]</scope>
    <source>
        <strain evidence="7 8">DSM 29761</strain>
    </source>
</reference>
<evidence type="ECO:0000313" key="7">
    <source>
        <dbReference type="EMBL" id="WVX83363.1"/>
    </source>
</evidence>
<keyword evidence="2 5" id="KW-0378">Hydrolase</keyword>
<dbReference type="PROSITE" id="PS51198">
    <property type="entry name" value="UVRD_HELICASE_ATP_BIND"/>
    <property type="match status" value="1"/>
</dbReference>
<proteinExistence type="predicted"/>
<feature type="binding site" evidence="5">
    <location>
        <begin position="233"/>
        <end position="240"/>
    </location>
    <ligand>
        <name>ATP</name>
        <dbReference type="ChEBI" id="CHEBI:30616"/>
    </ligand>
</feature>
<evidence type="ECO:0000256" key="1">
    <source>
        <dbReference type="ARBA" id="ARBA00022741"/>
    </source>
</evidence>
<dbReference type="SUPFAM" id="SSF52540">
    <property type="entry name" value="P-loop containing nucleoside triphosphate hydrolases"/>
    <property type="match status" value="1"/>
</dbReference>
<keyword evidence="1 5" id="KW-0547">Nucleotide-binding</keyword>
<dbReference type="EMBL" id="CP137640">
    <property type="protein sequence ID" value="WVX83363.1"/>
    <property type="molecule type" value="Genomic_DNA"/>
</dbReference>
<evidence type="ECO:0000256" key="2">
    <source>
        <dbReference type="ARBA" id="ARBA00022801"/>
    </source>
</evidence>
<name>A0ABZ2CJZ8_9BACI</name>
<evidence type="ECO:0000256" key="5">
    <source>
        <dbReference type="PROSITE-ProRule" id="PRU00560"/>
    </source>
</evidence>
<evidence type="ECO:0000259" key="6">
    <source>
        <dbReference type="PROSITE" id="PS51198"/>
    </source>
</evidence>
<organism evidence="7 8">
    <name type="scientific">Niallia oryzisoli</name>
    <dbReference type="NCBI Taxonomy" id="1737571"/>
    <lineage>
        <taxon>Bacteria</taxon>
        <taxon>Bacillati</taxon>
        <taxon>Bacillota</taxon>
        <taxon>Bacilli</taxon>
        <taxon>Bacillales</taxon>
        <taxon>Bacillaceae</taxon>
        <taxon>Niallia</taxon>
    </lineage>
</organism>
<dbReference type="InterPro" id="IPR027417">
    <property type="entry name" value="P-loop_NTPase"/>
</dbReference>
<dbReference type="InterPro" id="IPR048228">
    <property type="entry name" value="HelD_bacillota"/>
</dbReference>
<dbReference type="InterPro" id="IPR000212">
    <property type="entry name" value="DNA_helicase_UvrD/REP"/>
</dbReference>
<dbReference type="Pfam" id="PF00580">
    <property type="entry name" value="UvrD-helicase"/>
    <property type="match status" value="1"/>
</dbReference>
<feature type="domain" description="UvrD-like helicase ATP-binding" evidence="6">
    <location>
        <begin position="212"/>
        <end position="611"/>
    </location>
</feature>
<keyword evidence="4 5" id="KW-0067">ATP-binding</keyword>
<gene>
    <name evidence="7" type="primary">helD</name>
    <name evidence="7" type="ORF">R4Z09_10375</name>
</gene>
<dbReference type="Proteomes" id="UP001357223">
    <property type="component" value="Chromosome"/>
</dbReference>
<evidence type="ECO:0000256" key="4">
    <source>
        <dbReference type="ARBA" id="ARBA00022840"/>
    </source>
</evidence>
<dbReference type="PANTHER" id="PTHR11070">
    <property type="entry name" value="UVRD / RECB / PCRA DNA HELICASE FAMILY MEMBER"/>
    <property type="match status" value="1"/>
</dbReference>
<evidence type="ECO:0000313" key="8">
    <source>
        <dbReference type="Proteomes" id="UP001357223"/>
    </source>
</evidence>
<dbReference type="RefSeq" id="WP_338452247.1">
    <property type="nucleotide sequence ID" value="NZ_CP137640.1"/>
</dbReference>
<sequence>MSKEEAKEMAKEQERINHMIIEIDHTIRKLQNRTSDIKSDTIELRKTFWQDVTVNLDEPDDVIETFTSIKQQAELLSERERSHGQLHKRLKTLARLKDSPYFGRIDFKEDGEAEEHIYIGIASFMDRNEEQFLIYDWRAPISSLYYDFPPGSASYETPEGTITGEMTLKRQYIIRNGQMISMFDTGITIGDEMLQEVLGANASTQMKSIVATIQREQNQIIRNEKSKLLVVQGVAGSGKTSAALQRVAYLLYRYRETLSSENIMLFSPNPLFNSYVSTVLPELGEENMKQTTFQEYLDSQLGTHYRVEDPFSQLEFILNEEASAYYHTRLASIRFKGSLHFKALIDSFLDSIHLGGLYFKDIFFRGRVIVSKMDMLDQFYQLDAAMSIPNRIQMVKDWIMKVLRAQAKKEQKKSWVEAEIQFLEKEDYLAAYNSYKKKHGSGEDTFNDFEEEQKFLIKQVVNREMKPLIHSVKRLKFIDMKKIYQQLFTEQLEIEQPFPPEWDQIRQISITALEKNILPYEDATPFLYLKERIEGKKVNLSIRHVFIDEAQDYSPFQFAYLKELFPYSKMTLLGDMNQAIFLHSKDMVNIFQVDPDSEKETITLTKSYRSTKQIVEFTKGLVIDGDKIEPFNREGRKPTLSIVSDEQDLQCKILECIQTLRNRGYQTIAVIGKNANETKHAFEGLSGKVDGYLMEKGSIHYEKGLVFIPAYLAKGIEFDAVIMYNASQKNFGREMERQLFYTSCTRAMHELHLFSIGKESMFITRQPQATYDVLPNSEILELGERKH</sequence>
<evidence type="ECO:0000256" key="3">
    <source>
        <dbReference type="ARBA" id="ARBA00022806"/>
    </source>
</evidence>
<protein>
    <submittedName>
        <fullName evidence="7">RNA polymerase recycling motor HelD</fullName>
    </submittedName>
</protein>
<dbReference type="Gene3D" id="3.40.50.300">
    <property type="entry name" value="P-loop containing nucleotide triphosphate hydrolases"/>
    <property type="match status" value="3"/>
</dbReference>
<keyword evidence="8" id="KW-1185">Reference proteome</keyword>
<keyword evidence="3 5" id="KW-0347">Helicase</keyword>
<accession>A0ABZ2CJZ8</accession>
<dbReference type="NCBIfam" id="NF041464">
    <property type="entry name" value="HelD_BACSU"/>
    <property type="match status" value="1"/>
</dbReference>
<dbReference type="PANTHER" id="PTHR11070:SF17">
    <property type="entry name" value="DNA HELICASE IV"/>
    <property type="match status" value="1"/>
</dbReference>